<sequence length="145" mass="16382">MAGKILIVDDEPDMLVMLEMLITDKTPHEVVSTNNPFEIEEILAKTEVNLVITDLKMPMLDGIEVLQLVKKKDPDIPVIVITAFGTLEAAEEAVHRGAYDFITKPFRKEQILVAIERALEWQRIIRENRNLKSRMQASGPEGKSS</sequence>
<dbReference type="PANTHER" id="PTHR44591:SF3">
    <property type="entry name" value="RESPONSE REGULATORY DOMAIN-CONTAINING PROTEIN"/>
    <property type="match status" value="1"/>
</dbReference>
<feature type="domain" description="Response regulatory" evidence="3">
    <location>
        <begin position="4"/>
        <end position="119"/>
    </location>
</feature>
<keyword evidence="1 2" id="KW-0597">Phosphoprotein</keyword>
<dbReference type="Gene3D" id="3.40.50.2300">
    <property type="match status" value="1"/>
</dbReference>
<dbReference type="SUPFAM" id="SSF52172">
    <property type="entry name" value="CheY-like"/>
    <property type="match status" value="1"/>
</dbReference>
<evidence type="ECO:0000313" key="4">
    <source>
        <dbReference type="EMBL" id="HGF32829.1"/>
    </source>
</evidence>
<feature type="modified residue" description="4-aspartylphosphate" evidence="2">
    <location>
        <position position="54"/>
    </location>
</feature>
<reference evidence="4" key="1">
    <citation type="journal article" date="2020" name="mSystems">
        <title>Genome- and Community-Level Interaction Insights into Carbon Utilization and Element Cycling Functions of Hydrothermarchaeota in Hydrothermal Sediment.</title>
        <authorList>
            <person name="Zhou Z."/>
            <person name="Liu Y."/>
            <person name="Xu W."/>
            <person name="Pan J."/>
            <person name="Luo Z.H."/>
            <person name="Li M."/>
        </authorList>
    </citation>
    <scope>NUCLEOTIDE SEQUENCE [LARGE SCALE GENOMIC DNA]</scope>
    <source>
        <strain evidence="4">SpSt-897</strain>
    </source>
</reference>
<evidence type="ECO:0000256" key="2">
    <source>
        <dbReference type="PROSITE-ProRule" id="PRU00169"/>
    </source>
</evidence>
<dbReference type="SMART" id="SM00448">
    <property type="entry name" value="REC"/>
    <property type="match status" value="1"/>
</dbReference>
<comment type="caution">
    <text evidence="4">The sequence shown here is derived from an EMBL/GenBank/DDBJ whole genome shotgun (WGS) entry which is preliminary data.</text>
</comment>
<protein>
    <submittedName>
        <fullName evidence="4">Response regulator</fullName>
    </submittedName>
</protein>
<gene>
    <name evidence="4" type="ORF">ENW96_00365</name>
</gene>
<proteinExistence type="predicted"/>
<dbReference type="EMBL" id="DTMF01000011">
    <property type="protein sequence ID" value="HGF32829.1"/>
    <property type="molecule type" value="Genomic_DNA"/>
</dbReference>
<dbReference type="GO" id="GO:0000160">
    <property type="term" value="P:phosphorelay signal transduction system"/>
    <property type="evidence" value="ECO:0007669"/>
    <property type="project" value="InterPro"/>
</dbReference>
<dbReference type="InterPro" id="IPR001789">
    <property type="entry name" value="Sig_transdc_resp-reg_receiver"/>
</dbReference>
<name>A0A7C3YZ83_9BACT</name>
<dbReference type="PANTHER" id="PTHR44591">
    <property type="entry name" value="STRESS RESPONSE REGULATOR PROTEIN 1"/>
    <property type="match status" value="1"/>
</dbReference>
<accession>A0A7C3YZ83</accession>
<dbReference type="InterPro" id="IPR011006">
    <property type="entry name" value="CheY-like_superfamily"/>
</dbReference>
<dbReference type="Pfam" id="PF00072">
    <property type="entry name" value="Response_reg"/>
    <property type="match status" value="1"/>
</dbReference>
<evidence type="ECO:0000256" key="1">
    <source>
        <dbReference type="ARBA" id="ARBA00022553"/>
    </source>
</evidence>
<evidence type="ECO:0000259" key="3">
    <source>
        <dbReference type="PROSITE" id="PS50110"/>
    </source>
</evidence>
<dbReference type="PROSITE" id="PS50110">
    <property type="entry name" value="RESPONSE_REGULATORY"/>
    <property type="match status" value="1"/>
</dbReference>
<organism evidence="4">
    <name type="scientific">Desulfobacca acetoxidans</name>
    <dbReference type="NCBI Taxonomy" id="60893"/>
    <lineage>
        <taxon>Bacteria</taxon>
        <taxon>Pseudomonadati</taxon>
        <taxon>Thermodesulfobacteriota</taxon>
        <taxon>Desulfobaccia</taxon>
        <taxon>Desulfobaccales</taxon>
        <taxon>Desulfobaccaceae</taxon>
        <taxon>Desulfobacca</taxon>
    </lineage>
</organism>
<dbReference type="InterPro" id="IPR050595">
    <property type="entry name" value="Bact_response_regulator"/>
</dbReference>
<dbReference type="AlphaFoldDB" id="A0A7C3YZ83"/>